<feature type="transmembrane region" description="Helical" evidence="8">
    <location>
        <begin position="24"/>
        <end position="43"/>
    </location>
</feature>
<evidence type="ECO:0000256" key="3">
    <source>
        <dbReference type="ARBA" id="ARBA00022475"/>
    </source>
</evidence>
<dbReference type="SUPFAM" id="SSF82861">
    <property type="entry name" value="Mechanosensitive channel protein MscS (YggB), transmembrane region"/>
    <property type="match status" value="1"/>
</dbReference>
<organism evidence="12 13">
    <name type="scientific">Microbulbifer taiwanensis</name>
    <dbReference type="NCBI Taxonomy" id="986746"/>
    <lineage>
        <taxon>Bacteria</taxon>
        <taxon>Pseudomonadati</taxon>
        <taxon>Pseudomonadota</taxon>
        <taxon>Gammaproteobacteria</taxon>
        <taxon>Cellvibrionales</taxon>
        <taxon>Microbulbiferaceae</taxon>
        <taxon>Microbulbifer</taxon>
    </lineage>
</organism>
<dbReference type="SUPFAM" id="SSF82689">
    <property type="entry name" value="Mechanosensitive channel protein MscS (YggB), C-terminal domain"/>
    <property type="match status" value="1"/>
</dbReference>
<feature type="domain" description="Mechanosensitive ion channel transmembrane helices 2/3" evidence="11">
    <location>
        <begin position="497"/>
        <end position="536"/>
    </location>
</feature>
<dbReference type="SUPFAM" id="SSF50182">
    <property type="entry name" value="Sm-like ribonucleoproteins"/>
    <property type="match status" value="1"/>
</dbReference>
<dbReference type="PANTHER" id="PTHR30347">
    <property type="entry name" value="POTASSIUM CHANNEL RELATED"/>
    <property type="match status" value="1"/>
</dbReference>
<reference evidence="13" key="1">
    <citation type="journal article" date="2019" name="Int. J. Syst. Evol. Microbiol.">
        <title>The Global Catalogue of Microorganisms (GCM) 10K type strain sequencing project: providing services to taxonomists for standard genome sequencing and annotation.</title>
        <authorList>
            <consortium name="The Broad Institute Genomics Platform"/>
            <consortium name="The Broad Institute Genome Sequencing Center for Infectious Disease"/>
            <person name="Wu L."/>
            <person name="Ma J."/>
        </authorList>
    </citation>
    <scope>NUCLEOTIDE SEQUENCE [LARGE SCALE GENOMIC DNA]</scope>
    <source>
        <strain evidence="13">CGMCC 1.13718</strain>
    </source>
</reference>
<dbReference type="InterPro" id="IPR006685">
    <property type="entry name" value="MscS_channel_2nd"/>
</dbReference>
<evidence type="ECO:0000256" key="7">
    <source>
        <dbReference type="SAM" id="MobiDB-lite"/>
    </source>
</evidence>
<proteinExistence type="inferred from homology"/>
<dbReference type="InterPro" id="IPR010920">
    <property type="entry name" value="LSM_dom_sf"/>
</dbReference>
<evidence type="ECO:0000259" key="9">
    <source>
        <dbReference type="Pfam" id="PF00924"/>
    </source>
</evidence>
<evidence type="ECO:0000256" key="5">
    <source>
        <dbReference type="ARBA" id="ARBA00022989"/>
    </source>
</evidence>
<dbReference type="EMBL" id="JBHSVR010000001">
    <property type="protein sequence ID" value="MFC6634281.1"/>
    <property type="molecule type" value="Genomic_DNA"/>
</dbReference>
<evidence type="ECO:0000259" key="11">
    <source>
        <dbReference type="Pfam" id="PF21088"/>
    </source>
</evidence>
<dbReference type="RefSeq" id="WP_193189733.1">
    <property type="nucleotide sequence ID" value="NZ_JBHSVR010000001.1"/>
</dbReference>
<gene>
    <name evidence="12" type="ORF">ACFQBM_13355</name>
</gene>
<feature type="compositionally biased region" description="Polar residues" evidence="7">
    <location>
        <begin position="274"/>
        <end position="289"/>
    </location>
</feature>
<dbReference type="Gene3D" id="2.30.30.60">
    <property type="match status" value="1"/>
</dbReference>
<keyword evidence="3" id="KW-1003">Cell membrane</keyword>
<dbReference type="InterPro" id="IPR011066">
    <property type="entry name" value="MscS_channel_C_sf"/>
</dbReference>
<protein>
    <submittedName>
        <fullName evidence="12">Mechanosensitive ion channel domain-containing protein</fullName>
    </submittedName>
</protein>
<evidence type="ECO:0000256" key="8">
    <source>
        <dbReference type="SAM" id="Phobius"/>
    </source>
</evidence>
<feature type="transmembrane region" description="Helical" evidence="8">
    <location>
        <begin position="455"/>
        <end position="476"/>
    </location>
</feature>
<feature type="transmembrane region" description="Helical" evidence="8">
    <location>
        <begin position="496"/>
        <end position="515"/>
    </location>
</feature>
<feature type="region of interest" description="Disordered" evidence="7">
    <location>
        <begin position="269"/>
        <end position="291"/>
    </location>
</feature>
<dbReference type="Pfam" id="PF21088">
    <property type="entry name" value="MS_channel_1st"/>
    <property type="match status" value="1"/>
</dbReference>
<evidence type="ECO:0000256" key="2">
    <source>
        <dbReference type="ARBA" id="ARBA00008017"/>
    </source>
</evidence>
<evidence type="ECO:0000259" key="10">
    <source>
        <dbReference type="Pfam" id="PF21082"/>
    </source>
</evidence>
<accession>A0ABW1YNP9</accession>
<keyword evidence="5 8" id="KW-1133">Transmembrane helix</keyword>
<feature type="transmembrane region" description="Helical" evidence="8">
    <location>
        <begin position="521"/>
        <end position="550"/>
    </location>
</feature>
<feature type="domain" description="Mechanosensitive ion channel MscS" evidence="9">
    <location>
        <begin position="538"/>
        <end position="604"/>
    </location>
</feature>
<feature type="domain" description="Mechanosensitive ion channel MscS C-terminal" evidence="10">
    <location>
        <begin position="614"/>
        <end position="671"/>
    </location>
</feature>
<sequence length="724" mass="82696">MAGDCSFSPLCPGRSERGRNTVRAIFTFLLTLLLASSTLFASAQLPGKKPDKFEPVVPDFTEPSADWWTGWVEASTEERKQWLEALDKAWSARRENLPEDEELQKRAKAISQSLKGVAVTWQKHQEYEKISVLPDVKFPKNPDVQAWAKADAAVTRGRRRLMGIQLEARQLDETLGQSLSQLRKQVVLLREASGEAEKEAAALALLQTQINHINIIEQRETLEEFLGNWQEKVDLAEGQLNQMLDELQYSAEAAKALEKDIEEQTEKIERIGATRTSIQGSPETSTDPDTNMKKDLTLMELEVDLLEGHLKKRKAELLQSINNVLDETAEEEQTLVVSRDLLETARTLIDGNSRELNLRQRQVMAWRGEEGEDLSRWWRYFERIDSGLGRASDLVEDVQRYEAAQLQIYKQRQGWWATVRERTSYMAEQAYKRWRQLADYQLFSIAQNPITLRDIAKIIFVMVCAWLISGLTRRFLNRLVRKKHASESSMYNLGRVLHYSIIGVAIIVVLAMLGLDTSKLAIVAGALSVGIGFGMQAIFSNFISGLILLFEQPLRVGDLVELESGVFGRIRDINVRSTRITTRDNVDILVPNTEFVAGRVINHTLDDPVRRIHVPFGVAYGSDPDLVREAALEAAERVNITHTDWKRKTEVWLMEFGDNALNFKLVVWINSNMVSPLGDPYALYNLELLREFREKDIEVPFPQRDLHLRSWEASLPITRRREDE</sequence>
<dbReference type="Pfam" id="PF21082">
    <property type="entry name" value="MS_channel_3rd"/>
    <property type="match status" value="1"/>
</dbReference>
<keyword evidence="13" id="KW-1185">Reference proteome</keyword>
<dbReference type="Proteomes" id="UP001596425">
    <property type="component" value="Unassembled WGS sequence"/>
</dbReference>
<dbReference type="Gene3D" id="3.30.70.100">
    <property type="match status" value="1"/>
</dbReference>
<keyword evidence="6 8" id="KW-0472">Membrane</keyword>
<evidence type="ECO:0000256" key="4">
    <source>
        <dbReference type="ARBA" id="ARBA00022692"/>
    </source>
</evidence>
<dbReference type="InterPro" id="IPR011014">
    <property type="entry name" value="MscS_channel_TM-2"/>
</dbReference>
<dbReference type="PANTHER" id="PTHR30347:SF1">
    <property type="entry name" value="MECHANOSENSITIVE CHANNEL MSCK"/>
    <property type="match status" value="1"/>
</dbReference>
<comment type="subcellular location">
    <subcellularLocation>
        <location evidence="1">Cell membrane</location>
        <topology evidence="1">Multi-pass membrane protein</topology>
    </subcellularLocation>
</comment>
<keyword evidence="4 8" id="KW-0812">Transmembrane</keyword>
<evidence type="ECO:0000313" key="12">
    <source>
        <dbReference type="EMBL" id="MFC6634281.1"/>
    </source>
</evidence>
<evidence type="ECO:0000313" key="13">
    <source>
        <dbReference type="Proteomes" id="UP001596425"/>
    </source>
</evidence>
<dbReference type="InterPro" id="IPR023408">
    <property type="entry name" value="MscS_beta-dom_sf"/>
</dbReference>
<comment type="similarity">
    <text evidence="2">Belongs to the MscS (TC 1.A.23) family.</text>
</comment>
<dbReference type="InterPro" id="IPR052702">
    <property type="entry name" value="MscS-like_channel"/>
</dbReference>
<dbReference type="InterPro" id="IPR049142">
    <property type="entry name" value="MS_channel_1st"/>
</dbReference>
<dbReference type="Pfam" id="PF00924">
    <property type="entry name" value="MS_channel_2nd"/>
    <property type="match status" value="1"/>
</dbReference>
<evidence type="ECO:0000256" key="6">
    <source>
        <dbReference type="ARBA" id="ARBA00023136"/>
    </source>
</evidence>
<dbReference type="Gene3D" id="1.10.287.1260">
    <property type="match status" value="1"/>
</dbReference>
<dbReference type="InterPro" id="IPR049278">
    <property type="entry name" value="MS_channel_C"/>
</dbReference>
<comment type="caution">
    <text evidence="12">The sequence shown here is derived from an EMBL/GenBank/DDBJ whole genome shotgun (WGS) entry which is preliminary data.</text>
</comment>
<name>A0ABW1YNP9_9GAMM</name>
<evidence type="ECO:0000256" key="1">
    <source>
        <dbReference type="ARBA" id="ARBA00004651"/>
    </source>
</evidence>